<reference evidence="2 3" key="1">
    <citation type="submission" date="2018-08" db="EMBL/GenBank/DDBJ databases">
        <title>Henriciella mobilis sp. nov., isolated from seawater.</title>
        <authorList>
            <person name="Cheng H."/>
            <person name="Wu Y.-H."/>
            <person name="Xu X.-W."/>
            <person name="Guo L.-L."/>
        </authorList>
    </citation>
    <scope>NUCLEOTIDE SEQUENCE [LARGE SCALE GENOMIC DNA]</scope>
    <source>
        <strain evidence="2 3">JN25</strain>
    </source>
</reference>
<dbReference type="AlphaFoldDB" id="A0A399RMA6"/>
<organism evidence="2 3">
    <name type="scientific">Henriciella mobilis</name>
    <dbReference type="NCBI Taxonomy" id="2305467"/>
    <lineage>
        <taxon>Bacteria</taxon>
        <taxon>Pseudomonadati</taxon>
        <taxon>Pseudomonadota</taxon>
        <taxon>Alphaproteobacteria</taxon>
        <taxon>Hyphomonadales</taxon>
        <taxon>Hyphomonadaceae</taxon>
        <taxon>Henriciella</taxon>
    </lineage>
</organism>
<protein>
    <submittedName>
        <fullName evidence="2">DUF2785 domain-containing protein</fullName>
    </submittedName>
</protein>
<proteinExistence type="predicted"/>
<evidence type="ECO:0000256" key="1">
    <source>
        <dbReference type="SAM" id="MobiDB-lite"/>
    </source>
</evidence>
<evidence type="ECO:0000313" key="3">
    <source>
        <dbReference type="Proteomes" id="UP000266385"/>
    </source>
</evidence>
<comment type="caution">
    <text evidence="2">The sequence shown here is derived from an EMBL/GenBank/DDBJ whole genome shotgun (WGS) entry which is preliminary data.</text>
</comment>
<feature type="region of interest" description="Disordered" evidence="1">
    <location>
        <begin position="1"/>
        <end position="23"/>
    </location>
</feature>
<gene>
    <name evidence="2" type="ORF">D1223_03320</name>
</gene>
<dbReference type="Pfam" id="PF10978">
    <property type="entry name" value="DUF2785"/>
    <property type="match status" value="1"/>
</dbReference>
<keyword evidence="3" id="KW-1185">Reference proteome</keyword>
<accession>A0A399RMA6</accession>
<dbReference type="InterPro" id="IPR021247">
    <property type="entry name" value="DUF2785"/>
</dbReference>
<name>A0A399RMA6_9PROT</name>
<dbReference type="EMBL" id="QWFX01000005">
    <property type="protein sequence ID" value="RIJ32890.1"/>
    <property type="molecule type" value="Genomic_DNA"/>
</dbReference>
<dbReference type="Proteomes" id="UP000266385">
    <property type="component" value="Unassembled WGS sequence"/>
</dbReference>
<evidence type="ECO:0000313" key="2">
    <source>
        <dbReference type="EMBL" id="RIJ32890.1"/>
    </source>
</evidence>
<sequence length="365" mass="39584">MTAWRRSPVRTRDPDRAGNRLSSSLMPNKLWSKHVLCLRALEDQIMALRAAIRFSSLAVLAMIGLSSCTATGPGASGEAAGPAPSAMDAACTTLAAETDITVIVEAGEPVEGLALDVADCLGRADPAIRDGFAYESLARLLRAGLVPLEEREQLLARLSASVNAHRIDTEAGGNGFLAPFAALVLSEVARTDRVEPWMSDEQRAALVETGASYVESVRDYRGFIEGEGWRHGVAHGADLLMQLSLNPAIGEEEAERIMRAVGSQIASNEAPAFIFDEPRRLARPILFLTQRGLLSQEQLDAWFEWMAEPAPLASWDDAFSSESALARRHNLRAFAYTILVSATENEDENLKRLRPGALHILSTIP</sequence>